<feature type="non-terminal residue" evidence="1">
    <location>
        <position position="174"/>
    </location>
</feature>
<dbReference type="EMBL" id="JASPKZ010007230">
    <property type="protein sequence ID" value="KAJ9585965.1"/>
    <property type="molecule type" value="Genomic_DNA"/>
</dbReference>
<comment type="caution">
    <text evidence="1">The sequence shown here is derived from an EMBL/GenBank/DDBJ whole genome shotgun (WGS) entry which is preliminary data.</text>
</comment>
<proteinExistence type="predicted"/>
<accession>A0AAD7ZSB1</accession>
<sequence>DKKMVDTPRLITGTNWTSILITWAAGYITISEEGGDSPFLAEEYNETSGLLGIDPGAFHYYSIMGEGGLWSFPFCDIDCEMHTTSHLKFIRFWPMTKTTTTHDAMIFVRAMHAACLEFRISPAIKYPNIRVMMGGRKNLTKVILHRRVNTKEILIKQVKIDNLLSYWEWREFTI</sequence>
<organism evidence="1 2">
    <name type="scientific">Diploptera punctata</name>
    <name type="common">Pacific beetle cockroach</name>
    <dbReference type="NCBI Taxonomy" id="6984"/>
    <lineage>
        <taxon>Eukaryota</taxon>
        <taxon>Metazoa</taxon>
        <taxon>Ecdysozoa</taxon>
        <taxon>Arthropoda</taxon>
        <taxon>Hexapoda</taxon>
        <taxon>Insecta</taxon>
        <taxon>Pterygota</taxon>
        <taxon>Neoptera</taxon>
        <taxon>Polyneoptera</taxon>
        <taxon>Dictyoptera</taxon>
        <taxon>Blattodea</taxon>
        <taxon>Blaberoidea</taxon>
        <taxon>Blaberidae</taxon>
        <taxon>Diplopterinae</taxon>
        <taxon>Diploptera</taxon>
    </lineage>
</organism>
<dbReference type="AlphaFoldDB" id="A0AAD7ZSB1"/>
<protein>
    <submittedName>
        <fullName evidence="1">Uncharacterized protein</fullName>
    </submittedName>
</protein>
<name>A0AAD7ZSB1_DIPPU</name>
<keyword evidence="2" id="KW-1185">Reference proteome</keyword>
<reference evidence="1" key="2">
    <citation type="submission" date="2023-05" db="EMBL/GenBank/DDBJ databases">
        <authorList>
            <person name="Fouks B."/>
        </authorList>
    </citation>
    <scope>NUCLEOTIDE SEQUENCE</scope>
    <source>
        <strain evidence="1">Stay&amp;Tobe</strain>
        <tissue evidence="1">Testes</tissue>
    </source>
</reference>
<gene>
    <name evidence="1" type="ORF">L9F63_020397</name>
</gene>
<evidence type="ECO:0000313" key="2">
    <source>
        <dbReference type="Proteomes" id="UP001233999"/>
    </source>
</evidence>
<dbReference type="Proteomes" id="UP001233999">
    <property type="component" value="Unassembled WGS sequence"/>
</dbReference>
<reference evidence="1" key="1">
    <citation type="journal article" date="2023" name="IScience">
        <title>Live-bearing cockroach genome reveals convergent evolutionary mechanisms linked to viviparity in insects and beyond.</title>
        <authorList>
            <person name="Fouks B."/>
            <person name="Harrison M.C."/>
            <person name="Mikhailova A.A."/>
            <person name="Marchal E."/>
            <person name="English S."/>
            <person name="Carruthers M."/>
            <person name="Jennings E.C."/>
            <person name="Chiamaka E.L."/>
            <person name="Frigard R.A."/>
            <person name="Pippel M."/>
            <person name="Attardo G.M."/>
            <person name="Benoit J.B."/>
            <person name="Bornberg-Bauer E."/>
            <person name="Tobe S.S."/>
        </authorList>
    </citation>
    <scope>NUCLEOTIDE SEQUENCE</scope>
    <source>
        <strain evidence="1">Stay&amp;Tobe</strain>
    </source>
</reference>
<feature type="non-terminal residue" evidence="1">
    <location>
        <position position="1"/>
    </location>
</feature>
<evidence type="ECO:0000313" key="1">
    <source>
        <dbReference type="EMBL" id="KAJ9585965.1"/>
    </source>
</evidence>